<keyword evidence="5 7" id="KW-0472">Membrane</keyword>
<name>A0A915B5T9_PARUN</name>
<evidence type="ECO:0000256" key="1">
    <source>
        <dbReference type="ARBA" id="ARBA00004141"/>
    </source>
</evidence>
<evidence type="ECO:0000256" key="7">
    <source>
        <dbReference type="SAM" id="Phobius"/>
    </source>
</evidence>
<accession>A0A915B5T9</accession>
<comment type="similarity">
    <text evidence="2">Belongs to the PER33/POM33 family.</text>
</comment>
<evidence type="ECO:0000256" key="2">
    <source>
        <dbReference type="ARBA" id="ARBA00007322"/>
    </source>
</evidence>
<feature type="transmembrane region" description="Helical" evidence="7">
    <location>
        <begin position="187"/>
        <end position="210"/>
    </location>
</feature>
<evidence type="ECO:0000256" key="3">
    <source>
        <dbReference type="ARBA" id="ARBA00022692"/>
    </source>
</evidence>
<organism evidence="8 9">
    <name type="scientific">Parascaris univalens</name>
    <name type="common">Nematode worm</name>
    <dbReference type="NCBI Taxonomy" id="6257"/>
    <lineage>
        <taxon>Eukaryota</taxon>
        <taxon>Metazoa</taxon>
        <taxon>Ecdysozoa</taxon>
        <taxon>Nematoda</taxon>
        <taxon>Chromadorea</taxon>
        <taxon>Rhabditida</taxon>
        <taxon>Spirurina</taxon>
        <taxon>Ascaridomorpha</taxon>
        <taxon>Ascaridoidea</taxon>
        <taxon>Ascarididae</taxon>
        <taxon>Parascaris</taxon>
    </lineage>
</organism>
<reference evidence="9" key="1">
    <citation type="submission" date="2022-11" db="UniProtKB">
        <authorList>
            <consortium name="WormBaseParasite"/>
        </authorList>
    </citation>
    <scope>IDENTIFICATION</scope>
</reference>
<keyword evidence="3 7" id="KW-0812">Transmembrane</keyword>
<dbReference type="Proteomes" id="UP000887569">
    <property type="component" value="Unplaced"/>
</dbReference>
<dbReference type="GO" id="GO:0016020">
    <property type="term" value="C:membrane"/>
    <property type="evidence" value="ECO:0007669"/>
    <property type="project" value="UniProtKB-SubCell"/>
</dbReference>
<dbReference type="InterPro" id="IPR051645">
    <property type="entry name" value="PER33/POM33_regulator"/>
</dbReference>
<evidence type="ECO:0000256" key="4">
    <source>
        <dbReference type="ARBA" id="ARBA00022989"/>
    </source>
</evidence>
<dbReference type="AlphaFoldDB" id="A0A915B5T9"/>
<evidence type="ECO:0000313" key="8">
    <source>
        <dbReference type="Proteomes" id="UP000887569"/>
    </source>
</evidence>
<feature type="transmembrane region" description="Helical" evidence="7">
    <location>
        <begin position="116"/>
        <end position="141"/>
    </location>
</feature>
<keyword evidence="8" id="KW-1185">Reference proteome</keyword>
<dbReference type="GO" id="GO:0071786">
    <property type="term" value="P:endoplasmic reticulum tubular network organization"/>
    <property type="evidence" value="ECO:0007669"/>
    <property type="project" value="TreeGrafter"/>
</dbReference>
<proteinExistence type="inferred from homology"/>
<dbReference type="GO" id="GO:0061024">
    <property type="term" value="P:membrane organization"/>
    <property type="evidence" value="ECO:0007669"/>
    <property type="project" value="TreeGrafter"/>
</dbReference>
<feature type="compositionally biased region" description="Basic and acidic residues" evidence="6">
    <location>
        <begin position="1"/>
        <end position="13"/>
    </location>
</feature>
<dbReference type="GO" id="GO:0005783">
    <property type="term" value="C:endoplasmic reticulum"/>
    <property type="evidence" value="ECO:0007669"/>
    <property type="project" value="TreeGrafter"/>
</dbReference>
<evidence type="ECO:0000256" key="5">
    <source>
        <dbReference type="ARBA" id="ARBA00023136"/>
    </source>
</evidence>
<evidence type="ECO:0000256" key="6">
    <source>
        <dbReference type="SAM" id="MobiDB-lite"/>
    </source>
</evidence>
<keyword evidence="4 7" id="KW-1133">Transmembrane helix</keyword>
<sequence>MVEIREEATERNDGSGTSGGASATGDNANMTTVSIIDYLKFRSTDSVLFAARLVTVICSLYYVLPIGSHSAQNSAYSKAFAAAAATNALRVHQRVGGIRFTREFLSQVLLEDSCHYLIYSVLFMSTAPVTMALLPIFLYALLHAANFSVQACNATGYGATLYARKVAELTTKHTQSLLGVIACSEVFIVPIFIAMIFTGRVSIFFPFIYYRFLTLRYMSRRNNSTRIVFYQLRVSLEQAVSGPNCPQIFRSFAYGLINLVCRLCPTGA</sequence>
<protein>
    <submittedName>
        <fullName evidence="9">Transmembrane protein 33</fullName>
    </submittedName>
</protein>
<feature type="region of interest" description="Disordered" evidence="6">
    <location>
        <begin position="1"/>
        <end position="25"/>
    </location>
</feature>
<dbReference type="Pfam" id="PF03661">
    <property type="entry name" value="TMEM33_Pom33"/>
    <property type="match status" value="1"/>
</dbReference>
<evidence type="ECO:0000313" key="9">
    <source>
        <dbReference type="WBParaSite" id="PgR025_g027_t01"/>
    </source>
</evidence>
<dbReference type="PANTHER" id="PTHR12703:SF4">
    <property type="entry name" value="TRANSMEMBRANE PROTEIN 33"/>
    <property type="match status" value="1"/>
</dbReference>
<comment type="subcellular location">
    <subcellularLocation>
        <location evidence="1">Membrane</location>
        <topology evidence="1">Multi-pass membrane protein</topology>
    </subcellularLocation>
</comment>
<dbReference type="WBParaSite" id="PgR025_g027_t01">
    <property type="protein sequence ID" value="PgR025_g027_t01"/>
    <property type="gene ID" value="PgR025_g027"/>
</dbReference>
<dbReference type="InterPro" id="IPR005344">
    <property type="entry name" value="TMEM33/Pom33"/>
</dbReference>
<dbReference type="PANTHER" id="PTHR12703">
    <property type="entry name" value="TRANSMEMBRANE PROTEIN 33"/>
    <property type="match status" value="1"/>
</dbReference>